<keyword evidence="1" id="KW-1133">Transmembrane helix</keyword>
<evidence type="ECO:0000313" key="2">
    <source>
        <dbReference type="EMBL" id="AHL77679.1"/>
    </source>
</evidence>
<evidence type="ECO:0000256" key="1">
    <source>
        <dbReference type="SAM" id="Phobius"/>
    </source>
</evidence>
<keyword evidence="1" id="KW-0812">Transmembrane</keyword>
<sequence>MSRLVIHAVAIASLGLFLTWLVLGESSPAANWVVVHPLLTNLASAANLPAMLFALGSFGGAAPTAALVVAVMVLQWLVYGLALAWLYGRLWPNHSFKSTLRRGAARFKR</sequence>
<feature type="transmembrane region" description="Helical" evidence="1">
    <location>
        <begin position="34"/>
        <end position="55"/>
    </location>
</feature>
<reference evidence="3" key="1">
    <citation type="journal article" date="2014" name="Genome Announc.">
        <title>Complete Genome Sequence of the Highly Transformable Pseudomonas stutzeri Strain 28a24.</title>
        <authorList>
            <person name="Smith B.A."/>
            <person name="Dougherty K.M."/>
            <person name="Baltrus D.A."/>
        </authorList>
    </citation>
    <scope>NUCLEOTIDE SEQUENCE [LARGE SCALE GENOMIC DNA]</scope>
    <source>
        <strain evidence="3">28a24</strain>
    </source>
</reference>
<gene>
    <name evidence="2" type="ORF">CH92_17615</name>
</gene>
<dbReference type="Proteomes" id="UP000019522">
    <property type="component" value="Chromosome"/>
</dbReference>
<reference evidence="2 3" key="2">
    <citation type="submission" date="2014-03" db="EMBL/GenBank/DDBJ databases">
        <authorList>
            <person name="Baltrus D."/>
            <person name="Dougherty K."/>
        </authorList>
    </citation>
    <scope>NUCLEOTIDE SEQUENCE</scope>
    <source>
        <strain evidence="2 3">28a24</strain>
    </source>
</reference>
<accession>W8R4V0</accession>
<keyword evidence="1" id="KW-0472">Membrane</keyword>
<name>W8R4V0_STUST</name>
<protein>
    <submittedName>
        <fullName evidence="2">Uncharacterized protein</fullName>
    </submittedName>
</protein>
<dbReference type="EMBL" id="CP007441">
    <property type="protein sequence ID" value="AHL77679.1"/>
    <property type="molecule type" value="Genomic_DNA"/>
</dbReference>
<dbReference type="KEGG" id="pstt:CH92_17615"/>
<evidence type="ECO:0000313" key="3">
    <source>
        <dbReference type="Proteomes" id="UP000019522"/>
    </source>
</evidence>
<feature type="transmembrane region" description="Helical" evidence="1">
    <location>
        <begin position="67"/>
        <end position="87"/>
    </location>
</feature>
<dbReference type="AlphaFoldDB" id="W8R4V0"/>
<proteinExistence type="predicted"/>
<organism evidence="2 3">
    <name type="scientific">Stutzerimonas stutzeri</name>
    <name type="common">Pseudomonas stutzeri</name>
    <dbReference type="NCBI Taxonomy" id="316"/>
    <lineage>
        <taxon>Bacteria</taxon>
        <taxon>Pseudomonadati</taxon>
        <taxon>Pseudomonadota</taxon>
        <taxon>Gammaproteobacteria</taxon>
        <taxon>Pseudomonadales</taxon>
        <taxon>Pseudomonadaceae</taxon>
        <taxon>Stutzerimonas</taxon>
    </lineage>
</organism>